<dbReference type="AlphaFoldDB" id="A0A821SEN9"/>
<sequence>TSEKNIRESKQNLTHLEQRLDPLNTQVQDKQTIYNEQYNAHSKLSSEMEARKMSKAVIDQQLSELNGKEISKQIEIRTQVRRFGAQKISLNQLQQQSTQNVNVQQSQHQRRYILHDNEYQTKAYKNENK</sequence>
<accession>A0A821SEN9</accession>
<protein>
    <submittedName>
        <fullName evidence="1">Uncharacterized protein</fullName>
    </submittedName>
</protein>
<evidence type="ECO:0000313" key="2">
    <source>
        <dbReference type="Proteomes" id="UP000663848"/>
    </source>
</evidence>
<evidence type="ECO:0000313" key="1">
    <source>
        <dbReference type="EMBL" id="CAF4858308.1"/>
    </source>
</evidence>
<proteinExistence type="predicted"/>
<comment type="caution">
    <text evidence="1">The sequence shown here is derived from an EMBL/GenBank/DDBJ whole genome shotgun (WGS) entry which is preliminary data.</text>
</comment>
<name>A0A821SEN9_9BILA</name>
<dbReference type="Proteomes" id="UP000663848">
    <property type="component" value="Unassembled WGS sequence"/>
</dbReference>
<dbReference type="EMBL" id="CAJOBR010007179">
    <property type="protein sequence ID" value="CAF4858308.1"/>
    <property type="molecule type" value="Genomic_DNA"/>
</dbReference>
<reference evidence="1" key="1">
    <citation type="submission" date="2021-02" db="EMBL/GenBank/DDBJ databases">
        <authorList>
            <person name="Nowell W R."/>
        </authorList>
    </citation>
    <scope>NUCLEOTIDE SEQUENCE</scope>
</reference>
<gene>
    <name evidence="1" type="ORF">QYT958_LOCUS27716</name>
</gene>
<feature type="non-terminal residue" evidence="1">
    <location>
        <position position="1"/>
    </location>
</feature>
<organism evidence="1 2">
    <name type="scientific">Rotaria socialis</name>
    <dbReference type="NCBI Taxonomy" id="392032"/>
    <lineage>
        <taxon>Eukaryota</taxon>
        <taxon>Metazoa</taxon>
        <taxon>Spiralia</taxon>
        <taxon>Gnathifera</taxon>
        <taxon>Rotifera</taxon>
        <taxon>Eurotatoria</taxon>
        <taxon>Bdelloidea</taxon>
        <taxon>Philodinida</taxon>
        <taxon>Philodinidae</taxon>
        <taxon>Rotaria</taxon>
    </lineage>
</organism>